<protein>
    <submittedName>
        <fullName evidence="1">Uncharacterized protein</fullName>
    </submittedName>
</protein>
<sequence>MPSLTRILLSMTQFSEDGGCPAGTCDSPGTLYVGPEIFTHEGPAIECNPPCQLILPPFILPEPTTVTFPPITTSLEVAWTETTVVTDDNNEEITQSSISRIVQTTTITIPPLTTTAIDLWNKLIVNGTNSTLIWLTWSLLPPPFVITDDPNPEDKSGVAHPEATRTIYPPPWPYSTGEPGPKCTSNCGHTFKVFCSSPCLPGFCPPGGDDPSHNDFWDPSDPSPPPGPSPSSNPNPAGSGSDVCQPEVKTDTGLCSNGNFPIWDPVSMSVRCDLSGDEADAQKTECQKEIDDNLEDSKENANRSSQCCSNAAAAVVASLGGDIKPQSSGSCPVPRNYRKNPPADGIAHATFTCDYARWPNICANARSAILIRGKPDILTYSAGGSVHANELWYHSKVRNNIYGCQVEEYPFASGDPIRVPNPRPNPRARNWRRWDEERVLRLIPERENGDHGIALGAFSHWPQ</sequence>
<accession>A0ACB9YLE5</accession>
<organism evidence="1 2">
    <name type="scientific">Hypoxylon rubiginosum</name>
    <dbReference type="NCBI Taxonomy" id="110542"/>
    <lineage>
        <taxon>Eukaryota</taxon>
        <taxon>Fungi</taxon>
        <taxon>Dikarya</taxon>
        <taxon>Ascomycota</taxon>
        <taxon>Pezizomycotina</taxon>
        <taxon>Sordariomycetes</taxon>
        <taxon>Xylariomycetidae</taxon>
        <taxon>Xylariales</taxon>
        <taxon>Hypoxylaceae</taxon>
        <taxon>Hypoxylon</taxon>
    </lineage>
</organism>
<reference evidence="1 2" key="1">
    <citation type="journal article" date="2022" name="New Phytol.">
        <title>Ecological generalism drives hyperdiversity of secondary metabolite gene clusters in xylarialean endophytes.</title>
        <authorList>
            <person name="Franco M.E.E."/>
            <person name="Wisecaver J.H."/>
            <person name="Arnold A.E."/>
            <person name="Ju Y.M."/>
            <person name="Slot J.C."/>
            <person name="Ahrendt S."/>
            <person name="Moore L.P."/>
            <person name="Eastman K.E."/>
            <person name="Scott K."/>
            <person name="Konkel Z."/>
            <person name="Mondo S.J."/>
            <person name="Kuo A."/>
            <person name="Hayes R.D."/>
            <person name="Haridas S."/>
            <person name="Andreopoulos B."/>
            <person name="Riley R."/>
            <person name="LaButti K."/>
            <person name="Pangilinan J."/>
            <person name="Lipzen A."/>
            <person name="Amirebrahimi M."/>
            <person name="Yan J."/>
            <person name="Adam C."/>
            <person name="Keymanesh K."/>
            <person name="Ng V."/>
            <person name="Louie K."/>
            <person name="Northen T."/>
            <person name="Drula E."/>
            <person name="Henrissat B."/>
            <person name="Hsieh H.M."/>
            <person name="Youens-Clark K."/>
            <person name="Lutzoni F."/>
            <person name="Miadlikowska J."/>
            <person name="Eastwood D.C."/>
            <person name="Hamelin R.C."/>
            <person name="Grigoriev I.V."/>
            <person name="U'Ren J.M."/>
        </authorList>
    </citation>
    <scope>NUCLEOTIDE SEQUENCE [LARGE SCALE GENOMIC DNA]</scope>
    <source>
        <strain evidence="1 2">CBS 119005</strain>
    </source>
</reference>
<evidence type="ECO:0000313" key="1">
    <source>
        <dbReference type="EMBL" id="KAI4860230.1"/>
    </source>
</evidence>
<proteinExistence type="predicted"/>
<keyword evidence="2" id="KW-1185">Reference proteome</keyword>
<name>A0ACB9YLE5_9PEZI</name>
<gene>
    <name evidence="1" type="ORF">F4820DRAFT_461855</name>
</gene>
<dbReference type="EMBL" id="MU393594">
    <property type="protein sequence ID" value="KAI4860230.1"/>
    <property type="molecule type" value="Genomic_DNA"/>
</dbReference>
<dbReference type="Proteomes" id="UP001497700">
    <property type="component" value="Unassembled WGS sequence"/>
</dbReference>
<evidence type="ECO:0000313" key="2">
    <source>
        <dbReference type="Proteomes" id="UP001497700"/>
    </source>
</evidence>
<comment type="caution">
    <text evidence="1">The sequence shown here is derived from an EMBL/GenBank/DDBJ whole genome shotgun (WGS) entry which is preliminary data.</text>
</comment>